<dbReference type="InterPro" id="IPR003063">
    <property type="entry name" value="Cloacn_immnty_fam"/>
</dbReference>
<dbReference type="EMBL" id="ASGY01000002">
    <property type="protein sequence ID" value="KGE69979.1"/>
    <property type="molecule type" value="Genomic_DNA"/>
</dbReference>
<comment type="caution">
    <text evidence="1">The sequence shown here is derived from an EMBL/GenBank/DDBJ whole genome shotgun (WGS) entry which is preliminary data.</text>
</comment>
<evidence type="ECO:0000313" key="1">
    <source>
        <dbReference type="EMBL" id="KGE69979.1"/>
    </source>
</evidence>
<dbReference type="GO" id="GO:0030153">
    <property type="term" value="P:bacteriocin immunity"/>
    <property type="evidence" value="ECO:0007669"/>
    <property type="project" value="InterPro"/>
</dbReference>
<dbReference type="AlphaFoldDB" id="A0A0A1Z9P5"/>
<organism evidence="1 2">
    <name type="scientific">Pseudomonas fluorescens LMG 5329</name>
    <dbReference type="NCBI Taxonomy" id="1324332"/>
    <lineage>
        <taxon>Bacteria</taxon>
        <taxon>Pseudomonadati</taxon>
        <taxon>Pseudomonadota</taxon>
        <taxon>Gammaproteobacteria</taxon>
        <taxon>Pseudomonadales</taxon>
        <taxon>Pseudomonadaceae</taxon>
        <taxon>Pseudomonas</taxon>
    </lineage>
</organism>
<dbReference type="SUPFAM" id="SSF54552">
    <property type="entry name" value="Colicin E3 immunity protein"/>
    <property type="match status" value="1"/>
</dbReference>
<dbReference type="InterPro" id="IPR036528">
    <property type="entry name" value="Cloacn_immnty_sf"/>
</dbReference>
<dbReference type="Pfam" id="PF03513">
    <property type="entry name" value="Cloacin_immun"/>
    <property type="match status" value="1"/>
</dbReference>
<dbReference type="PRINTS" id="PR01296">
    <property type="entry name" value="CLOACNIMMNTY"/>
</dbReference>
<dbReference type="RefSeq" id="WP_038841611.1">
    <property type="nucleotide sequence ID" value="NZ_ASGY01000002.1"/>
</dbReference>
<accession>A0A0A1Z9P5</accession>
<dbReference type="GO" id="GO:0015643">
    <property type="term" value="F:toxic substance binding"/>
    <property type="evidence" value="ECO:0007669"/>
    <property type="project" value="InterPro"/>
</dbReference>
<sequence length="85" mass="9868">MGLKVRLEWFDRTTECLSGTEKSVNLGDDYSVISQLGLSVDEDVNNGMFELRREWLPLIQTHFSHEIKLSESDYFIAFDYEDASE</sequence>
<proteinExistence type="predicted"/>
<dbReference type="Gene3D" id="3.10.50.20">
    <property type="entry name" value="Cloacin immunity protein"/>
    <property type="match status" value="1"/>
</dbReference>
<protein>
    <submittedName>
        <fullName evidence="1">Colicin transporter</fullName>
    </submittedName>
</protein>
<evidence type="ECO:0000313" key="2">
    <source>
        <dbReference type="Proteomes" id="UP000030060"/>
    </source>
</evidence>
<name>A0A0A1Z9P5_PSEFL</name>
<gene>
    <name evidence="1" type="ORF">K814_0100075</name>
</gene>
<dbReference type="Proteomes" id="UP000030060">
    <property type="component" value="Unassembled WGS sequence"/>
</dbReference>
<reference evidence="1 2" key="1">
    <citation type="journal article" date="2013" name="Genome Announc.">
        <title>Draft Genome Sequence of Pseudomonas fluorescens LMG 5329, a White Line-Inducing Principle-Producing Bioindicator for the Mushroom Pathogen Pseudomonas tolaasii.</title>
        <authorList>
            <person name="Ghequire M.G."/>
            <person name="Rokni-Zadeh H."/>
            <person name="Zarrineh P."/>
            <person name="De Mot R."/>
        </authorList>
    </citation>
    <scope>NUCLEOTIDE SEQUENCE [LARGE SCALE GENOMIC DNA]</scope>
    <source>
        <strain evidence="1 2">LMG 5329</strain>
    </source>
</reference>
<dbReference type="OrthoDB" id="7009318at2"/>